<dbReference type="GO" id="GO:0006351">
    <property type="term" value="P:DNA-templated transcription"/>
    <property type="evidence" value="ECO:0007669"/>
    <property type="project" value="InterPro"/>
</dbReference>
<evidence type="ECO:0000256" key="7">
    <source>
        <dbReference type="ARBA" id="ARBA00048552"/>
    </source>
</evidence>
<dbReference type="Gene3D" id="1.10.150.390">
    <property type="match status" value="1"/>
</dbReference>
<keyword evidence="1 10" id="KW-0240">DNA-directed RNA polymerase</keyword>
<protein>
    <recommendedName>
        <fullName evidence="8">DNA-directed RNA polymerase subunit A''</fullName>
        <ecNumber evidence="8">2.7.7.6</ecNumber>
    </recommendedName>
</protein>
<evidence type="ECO:0000313" key="10">
    <source>
        <dbReference type="EMBL" id="AIF00802.1"/>
    </source>
</evidence>
<dbReference type="GO" id="GO:0003899">
    <property type="term" value="F:DNA-directed RNA polymerase activity"/>
    <property type="evidence" value="ECO:0007669"/>
    <property type="project" value="UniProtKB-EC"/>
</dbReference>
<keyword evidence="5" id="KW-0238">DNA-binding</keyword>
<evidence type="ECO:0000256" key="6">
    <source>
        <dbReference type="ARBA" id="ARBA00023163"/>
    </source>
</evidence>
<proteinExistence type="predicted"/>
<accession>A0A075GFM2</accession>
<keyword evidence="6" id="KW-0804">Transcription</keyword>
<evidence type="ECO:0000259" key="9">
    <source>
        <dbReference type="Pfam" id="PF04998"/>
    </source>
</evidence>
<dbReference type="AlphaFoldDB" id="A0A075GFM2"/>
<dbReference type="GO" id="GO:0003677">
    <property type="term" value="F:DNA binding"/>
    <property type="evidence" value="ECO:0007669"/>
    <property type="project" value="UniProtKB-KW"/>
</dbReference>
<gene>
    <name evidence="10" type="primary">rpoA2</name>
</gene>
<reference evidence="10" key="1">
    <citation type="journal article" date="2014" name="Genome Biol. Evol.">
        <title>Pangenome evidence for extensive interdomain horizontal transfer affecting lineage core and shell genes in uncultured planktonic thaumarchaeota and euryarchaeota.</title>
        <authorList>
            <person name="Deschamps P."/>
            <person name="Zivanovic Y."/>
            <person name="Moreira D."/>
            <person name="Rodriguez-Valera F."/>
            <person name="Lopez-Garcia P."/>
        </authorList>
    </citation>
    <scope>NUCLEOTIDE SEQUENCE</scope>
</reference>
<sequence length="377" mass="42008">MDAINKYKNILPKKILEEVKENLPKNISKDKIEKIMKATHEEYLLSKIDPGEAVGLIAAESVGEPGTQMTLNTFHFAGVAEMNVTMGLPRIVEILDARKKISTPMMEIYLAPPYNKGKDIRKIALSIKETLMEEVITEFSTSIADQTIEIKLNKEKIKELGLKLNDFKKLIKEDKKITNCNLRQKENTIIIQSKGDEAMKSLYEIKEKVKNIKIKGITGISQVLPIKRGAEFVIITAGSNLKKLLNLKFIDATRTTSNDIFEINSVLGVEAARQAIINEVFKVIESQGLNIDIRHITLIADTMSFSGNLKGITRYGVVKEKSSILARASFETPINHLFEAGIVGDEDHLNSVIENVMLNQPVPVGTGLPDLVTKVKK</sequence>
<dbReference type="GO" id="GO:0000428">
    <property type="term" value="C:DNA-directed RNA polymerase complex"/>
    <property type="evidence" value="ECO:0007669"/>
    <property type="project" value="UniProtKB-KW"/>
</dbReference>
<evidence type="ECO:0000256" key="2">
    <source>
        <dbReference type="ARBA" id="ARBA00022490"/>
    </source>
</evidence>
<feature type="domain" description="RNA polymerase Rpb1" evidence="9">
    <location>
        <begin position="30"/>
        <end position="324"/>
    </location>
</feature>
<keyword evidence="2" id="KW-0963">Cytoplasm</keyword>
<dbReference type="InterPro" id="IPR012757">
    <property type="entry name" value="RPO1C"/>
</dbReference>
<evidence type="ECO:0000256" key="5">
    <source>
        <dbReference type="ARBA" id="ARBA00023125"/>
    </source>
</evidence>
<keyword evidence="4 10" id="KW-0548">Nucleotidyltransferase</keyword>
<dbReference type="NCBIfam" id="TIGR02389">
    <property type="entry name" value="RNA_pol_rpoA2"/>
    <property type="match status" value="1"/>
</dbReference>
<comment type="catalytic activity">
    <reaction evidence="7">
        <text>RNA(n) + a ribonucleoside 5'-triphosphate = RNA(n+1) + diphosphate</text>
        <dbReference type="Rhea" id="RHEA:21248"/>
        <dbReference type="Rhea" id="RHEA-COMP:14527"/>
        <dbReference type="Rhea" id="RHEA-COMP:17342"/>
        <dbReference type="ChEBI" id="CHEBI:33019"/>
        <dbReference type="ChEBI" id="CHEBI:61557"/>
        <dbReference type="ChEBI" id="CHEBI:140395"/>
        <dbReference type="EC" id="2.7.7.6"/>
    </reaction>
</comment>
<evidence type="ECO:0000256" key="8">
    <source>
        <dbReference type="NCBIfam" id="TIGR02389"/>
    </source>
</evidence>
<dbReference type="InterPro" id="IPR007081">
    <property type="entry name" value="RNA_pol_Rpb1_5"/>
</dbReference>
<organism evidence="10">
    <name type="scientific">uncultured marine group II/III euryarchaeote KM3_139_C07</name>
    <dbReference type="NCBI Taxonomy" id="1457870"/>
    <lineage>
        <taxon>Archaea</taxon>
        <taxon>Methanobacteriati</taxon>
        <taxon>Methanobacteriota</taxon>
        <taxon>environmental samples</taxon>
    </lineage>
</organism>
<dbReference type="SUPFAM" id="SSF64484">
    <property type="entry name" value="beta and beta-prime subunits of DNA dependent RNA-polymerase"/>
    <property type="match status" value="1"/>
</dbReference>
<dbReference type="EMBL" id="KF900602">
    <property type="protein sequence ID" value="AIF00802.1"/>
    <property type="molecule type" value="Genomic_DNA"/>
</dbReference>
<evidence type="ECO:0000256" key="1">
    <source>
        <dbReference type="ARBA" id="ARBA00022478"/>
    </source>
</evidence>
<evidence type="ECO:0000256" key="4">
    <source>
        <dbReference type="ARBA" id="ARBA00022695"/>
    </source>
</evidence>
<dbReference type="Pfam" id="PF04998">
    <property type="entry name" value="RNA_pol_Rpb1_5"/>
    <property type="match status" value="1"/>
</dbReference>
<dbReference type="EC" id="2.7.7.6" evidence="8"/>
<dbReference type="PANTHER" id="PTHR19376">
    <property type="entry name" value="DNA-DIRECTED RNA POLYMERASE"/>
    <property type="match status" value="1"/>
</dbReference>
<dbReference type="PANTHER" id="PTHR19376:SF32">
    <property type="entry name" value="DNA-DIRECTED RNA POLYMERASE III SUBUNIT RPC1"/>
    <property type="match status" value="1"/>
</dbReference>
<name>A0A075GFM2_9EURY</name>
<evidence type="ECO:0000256" key="3">
    <source>
        <dbReference type="ARBA" id="ARBA00022679"/>
    </source>
</evidence>
<dbReference type="InterPro" id="IPR045867">
    <property type="entry name" value="DNA-dir_RpoC_beta_prime"/>
</dbReference>
<keyword evidence="3 10" id="KW-0808">Transferase</keyword>